<dbReference type="Proteomes" id="UP000530514">
    <property type="component" value="Unassembled WGS sequence"/>
</dbReference>
<dbReference type="SMART" id="SM00382">
    <property type="entry name" value="AAA"/>
    <property type="match status" value="1"/>
</dbReference>
<dbReference type="SUPFAM" id="SSF52540">
    <property type="entry name" value="P-loop containing nucleoside triphosphate hydrolases"/>
    <property type="match status" value="1"/>
</dbReference>
<dbReference type="InterPro" id="IPR003439">
    <property type="entry name" value="ABC_transporter-like_ATP-bd"/>
</dbReference>
<evidence type="ECO:0000256" key="3">
    <source>
        <dbReference type="ARBA" id="ARBA00022840"/>
    </source>
</evidence>
<dbReference type="InterPro" id="IPR003593">
    <property type="entry name" value="AAA+_ATPase"/>
</dbReference>
<keyword evidence="6" id="KW-1185">Reference proteome</keyword>
<dbReference type="PANTHER" id="PTHR42939:SF2">
    <property type="entry name" value="ABC-TYPE TRANSPORTER ATP-BINDING PROTEIN ECSA"/>
    <property type="match status" value="1"/>
</dbReference>
<dbReference type="InterPro" id="IPR051782">
    <property type="entry name" value="ABC_Transporter_VariousFunc"/>
</dbReference>
<dbReference type="PROSITE" id="PS00211">
    <property type="entry name" value="ABC_TRANSPORTER_1"/>
    <property type="match status" value="1"/>
</dbReference>
<dbReference type="InterPro" id="IPR017871">
    <property type="entry name" value="ABC_transporter-like_CS"/>
</dbReference>
<dbReference type="InterPro" id="IPR027417">
    <property type="entry name" value="P-loop_NTPase"/>
</dbReference>
<dbReference type="PANTHER" id="PTHR42939">
    <property type="entry name" value="ABC TRANSPORTER ATP-BINDING PROTEIN ALBC-RELATED"/>
    <property type="match status" value="1"/>
</dbReference>
<dbReference type="PROSITE" id="PS50893">
    <property type="entry name" value="ABC_TRANSPORTER_2"/>
    <property type="match status" value="1"/>
</dbReference>
<gene>
    <name evidence="5" type="ORF">H1164_00525</name>
</gene>
<sequence length="242" mass="27338">MLSIQNLTGGYAKSFPVIHDLSFSVSPGEIVGLIGLNGAGKSTTIKHILGLLTPVSGKVTLDGKTLNEDPVSFRSKIAWIPETPQFYDELTLWEHLELTAKVYQLDRALFKERAEELLERFRMQKAKNWFPNTFSKGMQQKIMLLSAFLIHPRYLIVDEPFIGLDPLAIHALLDLLQQGRKEGMGILMSTHILETAEKTCDRFVILHHGRIHFTGTLAEWQKQTQRPSASLADLFIEVAERT</sequence>
<dbReference type="Pfam" id="PF00005">
    <property type="entry name" value="ABC_tran"/>
    <property type="match status" value="1"/>
</dbReference>
<comment type="caution">
    <text evidence="5">The sequence shown here is derived from an EMBL/GenBank/DDBJ whole genome shotgun (WGS) entry which is preliminary data.</text>
</comment>
<organism evidence="5 6">
    <name type="scientific">Thermoactinomyces daqus</name>
    <dbReference type="NCBI Taxonomy" id="1329516"/>
    <lineage>
        <taxon>Bacteria</taxon>
        <taxon>Bacillati</taxon>
        <taxon>Bacillota</taxon>
        <taxon>Bacilli</taxon>
        <taxon>Bacillales</taxon>
        <taxon>Thermoactinomycetaceae</taxon>
        <taxon>Thermoactinomyces</taxon>
    </lineage>
</organism>
<evidence type="ECO:0000256" key="2">
    <source>
        <dbReference type="ARBA" id="ARBA00022741"/>
    </source>
</evidence>
<evidence type="ECO:0000256" key="1">
    <source>
        <dbReference type="ARBA" id="ARBA00022448"/>
    </source>
</evidence>
<dbReference type="CDD" id="cd03230">
    <property type="entry name" value="ABC_DR_subfamily_A"/>
    <property type="match status" value="1"/>
</dbReference>
<keyword evidence="3 5" id="KW-0067">ATP-binding</keyword>
<dbReference type="OrthoDB" id="9804819at2"/>
<reference evidence="5 6" key="1">
    <citation type="submission" date="2020-07" db="EMBL/GenBank/DDBJ databases">
        <authorList>
            <person name="Feng H."/>
        </authorList>
    </citation>
    <scope>NUCLEOTIDE SEQUENCE [LARGE SCALE GENOMIC DNA]</scope>
    <source>
        <strain evidence="6">s-11</strain>
    </source>
</reference>
<dbReference type="EMBL" id="JACEIP010000001">
    <property type="protein sequence ID" value="MBA4541397.1"/>
    <property type="molecule type" value="Genomic_DNA"/>
</dbReference>
<feature type="domain" description="ABC transporter" evidence="4">
    <location>
        <begin position="2"/>
        <end position="233"/>
    </location>
</feature>
<evidence type="ECO:0000313" key="5">
    <source>
        <dbReference type="EMBL" id="MBA4541397.1"/>
    </source>
</evidence>
<dbReference type="RefSeq" id="WP_033099225.1">
    <property type="nucleotide sequence ID" value="NZ_JACEIP010000001.1"/>
</dbReference>
<protein>
    <submittedName>
        <fullName evidence="5">ABC transporter ATP-binding protein</fullName>
    </submittedName>
</protein>
<dbReference type="GO" id="GO:0005524">
    <property type="term" value="F:ATP binding"/>
    <property type="evidence" value="ECO:0007669"/>
    <property type="project" value="UniProtKB-KW"/>
</dbReference>
<dbReference type="Gene3D" id="3.40.50.300">
    <property type="entry name" value="P-loop containing nucleotide triphosphate hydrolases"/>
    <property type="match status" value="1"/>
</dbReference>
<evidence type="ECO:0000313" key="6">
    <source>
        <dbReference type="Proteomes" id="UP000530514"/>
    </source>
</evidence>
<name>A0A7W1X7A4_9BACL</name>
<dbReference type="GO" id="GO:0016887">
    <property type="term" value="F:ATP hydrolysis activity"/>
    <property type="evidence" value="ECO:0007669"/>
    <property type="project" value="InterPro"/>
</dbReference>
<accession>A0A7W1X7A4</accession>
<proteinExistence type="predicted"/>
<keyword evidence="2" id="KW-0547">Nucleotide-binding</keyword>
<evidence type="ECO:0000259" key="4">
    <source>
        <dbReference type="PROSITE" id="PS50893"/>
    </source>
</evidence>
<keyword evidence="1" id="KW-0813">Transport</keyword>
<dbReference type="AlphaFoldDB" id="A0A7W1X7A4"/>